<dbReference type="InterPro" id="IPR000515">
    <property type="entry name" value="MetI-like"/>
</dbReference>
<feature type="domain" description="ABC transmembrane type-1" evidence="8">
    <location>
        <begin position="78"/>
        <end position="296"/>
    </location>
</feature>
<keyword evidence="4 7" id="KW-0812">Transmembrane</keyword>
<dbReference type="AlphaFoldDB" id="A0A1E3UQB6"/>
<reference evidence="13 16" key="1">
    <citation type="submission" date="2016-07" db="EMBL/GenBank/DDBJ databases">
        <title>Characterization of isolates of Eisenbergiella tayi derived from blood cultures, using whole genome sequencing.</title>
        <authorList>
            <person name="Burdz T."/>
            <person name="Wiebe D."/>
            <person name="Huynh C."/>
            <person name="Bernard K."/>
        </authorList>
    </citation>
    <scope>NUCLEOTIDE SEQUENCE [LARGE SCALE GENOMIC DNA]</scope>
    <source>
        <strain evidence="9 13">NML 110608</strain>
        <strain evidence="10 16">NML 120489</strain>
    </source>
</reference>
<dbReference type="Proteomes" id="UP000094271">
    <property type="component" value="Unassembled WGS sequence"/>
</dbReference>
<dbReference type="CDD" id="cd06261">
    <property type="entry name" value="TM_PBP2"/>
    <property type="match status" value="1"/>
</dbReference>
<evidence type="ECO:0000313" key="16">
    <source>
        <dbReference type="Proteomes" id="UP000095003"/>
    </source>
</evidence>
<feature type="transmembrane region" description="Helical" evidence="7">
    <location>
        <begin position="117"/>
        <end position="137"/>
    </location>
</feature>
<feature type="transmembrane region" description="Helical" evidence="7">
    <location>
        <begin position="275"/>
        <end position="295"/>
    </location>
</feature>
<evidence type="ECO:0000313" key="15">
    <source>
        <dbReference type="Proteomes" id="UP000094869"/>
    </source>
</evidence>
<organism evidence="12 14">
    <name type="scientific">Eisenbergiella tayi</name>
    <dbReference type="NCBI Taxonomy" id="1432052"/>
    <lineage>
        <taxon>Bacteria</taxon>
        <taxon>Bacillati</taxon>
        <taxon>Bacillota</taxon>
        <taxon>Clostridia</taxon>
        <taxon>Lachnospirales</taxon>
        <taxon>Lachnospiraceae</taxon>
        <taxon>Eisenbergiella</taxon>
    </lineage>
</organism>
<dbReference type="PANTHER" id="PTHR30193">
    <property type="entry name" value="ABC TRANSPORTER PERMEASE PROTEIN"/>
    <property type="match status" value="1"/>
</dbReference>
<evidence type="ECO:0000256" key="4">
    <source>
        <dbReference type="ARBA" id="ARBA00022692"/>
    </source>
</evidence>
<feature type="transmembrane region" description="Helical" evidence="7">
    <location>
        <begin position="21"/>
        <end position="41"/>
    </location>
</feature>
<sequence>MKPVPHKERSLLERIRKNKNAYFFLIPIFLFLCTFKYYTFFTAIVESFFKWNGANVNVWVGLENYRKVLTENTFWISMKNVGIITICNVIICVTFPMLAAIMVYSCKNKHISNFFKILYIIPMVVPSLVVFLMWKWIYAFDTGAINQLLRLCGLDNLVHSWLGEPGTALAAIIMIGFPFIGAFGLQFLVYLGALLNISVDICESARLDGIKWWQNIIYIELPLLKPQMKMFVMLAIINSMQSFENILVLTEGGPGKSTIVPALYMYKQAFTYSNMGYASAIGVLLFLLVLLFTVLNYKFVNTQD</sequence>
<evidence type="ECO:0000256" key="1">
    <source>
        <dbReference type="ARBA" id="ARBA00004651"/>
    </source>
</evidence>
<keyword evidence="6 7" id="KW-0472">Membrane</keyword>
<reference evidence="11 15" key="2">
    <citation type="submission" date="2016-08" db="EMBL/GenBank/DDBJ databases">
        <title>Characterization of Isolates of Eisenbergiella tayi Derived from Blood Cultures, Using Whole Genome Sequencing.</title>
        <authorList>
            <person name="Bernier A.-M."/>
            <person name="Burdz T."/>
            <person name="Wiebe D."/>
            <person name="Bernard K."/>
        </authorList>
    </citation>
    <scope>NUCLEOTIDE SEQUENCE [LARGE SCALE GENOMIC DNA]</scope>
    <source>
        <strain evidence="11 15">NML120146</strain>
    </source>
</reference>
<dbReference type="InterPro" id="IPR035906">
    <property type="entry name" value="MetI-like_sf"/>
</dbReference>
<evidence type="ECO:0000256" key="2">
    <source>
        <dbReference type="ARBA" id="ARBA00022448"/>
    </source>
</evidence>
<dbReference type="GeneID" id="93304034"/>
<comment type="caution">
    <text evidence="12">The sequence shown here is derived from an EMBL/GenBank/DDBJ whole genome shotgun (WGS) entry which is preliminary data.</text>
</comment>
<dbReference type="Proteomes" id="UP000094869">
    <property type="component" value="Unassembled WGS sequence"/>
</dbReference>
<dbReference type="EMBL" id="MCGI01000002">
    <property type="protein sequence ID" value="ODM12014.1"/>
    <property type="molecule type" value="Genomic_DNA"/>
</dbReference>
<feature type="transmembrane region" description="Helical" evidence="7">
    <location>
        <begin position="81"/>
        <end position="105"/>
    </location>
</feature>
<keyword evidence="15" id="KW-1185">Reference proteome</keyword>
<evidence type="ECO:0000313" key="14">
    <source>
        <dbReference type="Proteomes" id="UP000094271"/>
    </source>
</evidence>
<dbReference type="GO" id="GO:0005886">
    <property type="term" value="C:plasma membrane"/>
    <property type="evidence" value="ECO:0007669"/>
    <property type="project" value="UniProtKB-SubCell"/>
</dbReference>
<proteinExistence type="inferred from homology"/>
<evidence type="ECO:0000256" key="6">
    <source>
        <dbReference type="ARBA" id="ARBA00023136"/>
    </source>
</evidence>
<dbReference type="GO" id="GO:0055085">
    <property type="term" value="P:transmembrane transport"/>
    <property type="evidence" value="ECO:0007669"/>
    <property type="project" value="InterPro"/>
</dbReference>
<dbReference type="PROSITE" id="PS50928">
    <property type="entry name" value="ABC_TM1"/>
    <property type="match status" value="1"/>
</dbReference>
<dbReference type="SUPFAM" id="SSF161098">
    <property type="entry name" value="MetI-like"/>
    <property type="match status" value="1"/>
</dbReference>
<evidence type="ECO:0000313" key="9">
    <source>
        <dbReference type="EMBL" id="ODM07380.1"/>
    </source>
</evidence>
<evidence type="ECO:0000313" key="12">
    <source>
        <dbReference type="EMBL" id="ODR54964.1"/>
    </source>
</evidence>
<dbReference type="Pfam" id="PF00528">
    <property type="entry name" value="BPD_transp_1"/>
    <property type="match status" value="1"/>
</dbReference>
<protein>
    <submittedName>
        <fullName evidence="9">Lactose transport system permease protein LacF</fullName>
    </submittedName>
</protein>
<dbReference type="Proteomes" id="UP000095003">
    <property type="component" value="Unassembled WGS sequence"/>
</dbReference>
<evidence type="ECO:0000256" key="7">
    <source>
        <dbReference type="RuleBase" id="RU363032"/>
    </source>
</evidence>
<feature type="transmembrane region" description="Helical" evidence="7">
    <location>
        <begin position="168"/>
        <end position="191"/>
    </location>
</feature>
<dbReference type="OrthoDB" id="42615at2"/>
<gene>
    <name evidence="9" type="primary">lacF_24</name>
    <name evidence="10" type="synonym">lacF_20</name>
    <name evidence="10" type="ORF">BEH84_02629</name>
    <name evidence="12" type="ORF">BEI59_03280</name>
    <name evidence="9" type="ORF">BEI61_03270</name>
    <name evidence="11" type="ORF">BEI63_29010</name>
</gene>
<keyword evidence="5 7" id="KW-1133">Transmembrane helix</keyword>
<evidence type="ECO:0000256" key="3">
    <source>
        <dbReference type="ARBA" id="ARBA00022475"/>
    </source>
</evidence>
<evidence type="ECO:0000313" key="10">
    <source>
        <dbReference type="EMBL" id="ODM12014.1"/>
    </source>
</evidence>
<keyword evidence="3" id="KW-1003">Cell membrane</keyword>
<evidence type="ECO:0000256" key="5">
    <source>
        <dbReference type="ARBA" id="ARBA00022989"/>
    </source>
</evidence>
<evidence type="ECO:0000313" key="11">
    <source>
        <dbReference type="EMBL" id="ODR45816.1"/>
    </source>
</evidence>
<evidence type="ECO:0000313" key="13">
    <source>
        <dbReference type="Proteomes" id="UP000094067"/>
    </source>
</evidence>
<accession>A0A1E3UQB6</accession>
<comment type="subcellular location">
    <subcellularLocation>
        <location evidence="1 7">Cell membrane</location>
        <topology evidence="1 7">Multi-pass membrane protein</topology>
    </subcellularLocation>
</comment>
<dbReference type="EMBL" id="MEHA01000002">
    <property type="protein sequence ID" value="ODR54964.1"/>
    <property type="molecule type" value="Genomic_DNA"/>
</dbReference>
<comment type="similarity">
    <text evidence="7">Belongs to the binding-protein-dependent transport system permease family.</text>
</comment>
<name>A0A1E3UQB6_9FIRM</name>
<dbReference type="Gene3D" id="1.10.3720.10">
    <property type="entry name" value="MetI-like"/>
    <property type="match status" value="1"/>
</dbReference>
<keyword evidence="2 7" id="KW-0813">Transport</keyword>
<dbReference type="EMBL" id="MCGH01000002">
    <property type="protein sequence ID" value="ODM07380.1"/>
    <property type="molecule type" value="Genomic_DNA"/>
</dbReference>
<dbReference type="Proteomes" id="UP000094067">
    <property type="component" value="Unassembled WGS sequence"/>
</dbReference>
<reference evidence="12 14" key="3">
    <citation type="submission" date="2016-08" db="EMBL/GenBank/DDBJ databases">
        <authorList>
            <person name="Seilhamer J.J."/>
        </authorList>
    </citation>
    <scope>NUCLEOTIDE SEQUENCE [LARGE SCALE GENOMIC DNA]</scope>
    <source>
        <strain evidence="12 14">NML150140-1</strain>
    </source>
</reference>
<dbReference type="RefSeq" id="WP_044972213.1">
    <property type="nucleotide sequence ID" value="NZ_BAABXS010000001.1"/>
</dbReference>
<dbReference type="InterPro" id="IPR051393">
    <property type="entry name" value="ABC_transporter_permease"/>
</dbReference>
<dbReference type="EMBL" id="MEHD01000051">
    <property type="protein sequence ID" value="ODR45816.1"/>
    <property type="molecule type" value="Genomic_DNA"/>
</dbReference>
<dbReference type="PANTHER" id="PTHR30193:SF37">
    <property type="entry name" value="INNER MEMBRANE ABC TRANSPORTER PERMEASE PROTEIN YCJO"/>
    <property type="match status" value="1"/>
</dbReference>
<evidence type="ECO:0000259" key="8">
    <source>
        <dbReference type="PROSITE" id="PS50928"/>
    </source>
</evidence>